<name>A0A0S4R0G7_9ACTN</name>
<dbReference type="Gene3D" id="3.40.50.300">
    <property type="entry name" value="P-loop containing nucleotide triphosphate hydrolases"/>
    <property type="match status" value="1"/>
</dbReference>
<dbReference type="AlphaFoldDB" id="A0A0S4R0G7"/>
<dbReference type="Proteomes" id="UP000198802">
    <property type="component" value="Unassembled WGS sequence"/>
</dbReference>
<dbReference type="Pfam" id="PF13469">
    <property type="entry name" value="Sulfotransfer_3"/>
    <property type="match status" value="1"/>
</dbReference>
<keyword evidence="2" id="KW-1185">Reference proteome</keyword>
<dbReference type="RefSeq" id="WP_091285971.1">
    <property type="nucleotide sequence ID" value="NZ_FAOZ01000045.1"/>
</dbReference>
<gene>
    <name evidence="1" type="ORF">Ga0074812_14511</name>
</gene>
<dbReference type="EMBL" id="FAOZ01000045">
    <property type="protein sequence ID" value="CUU60690.1"/>
    <property type="molecule type" value="Genomic_DNA"/>
</dbReference>
<organism evidence="1 2">
    <name type="scientific">Parafrankia irregularis</name>
    <dbReference type="NCBI Taxonomy" id="795642"/>
    <lineage>
        <taxon>Bacteria</taxon>
        <taxon>Bacillati</taxon>
        <taxon>Actinomycetota</taxon>
        <taxon>Actinomycetes</taxon>
        <taxon>Frankiales</taxon>
        <taxon>Frankiaceae</taxon>
        <taxon>Parafrankia</taxon>
    </lineage>
</organism>
<evidence type="ECO:0000313" key="2">
    <source>
        <dbReference type="Proteomes" id="UP000198802"/>
    </source>
</evidence>
<accession>A0A0S4R0G7</accession>
<dbReference type="GO" id="GO:0016740">
    <property type="term" value="F:transferase activity"/>
    <property type="evidence" value="ECO:0007669"/>
    <property type="project" value="UniProtKB-KW"/>
</dbReference>
<dbReference type="InterPro" id="IPR027417">
    <property type="entry name" value="P-loop_NTPase"/>
</dbReference>
<protein>
    <submittedName>
        <fullName evidence="1">Sulfotransferase family protein</fullName>
    </submittedName>
</protein>
<dbReference type="SUPFAM" id="SSF52540">
    <property type="entry name" value="P-loop containing nucleoside triphosphate hydrolases"/>
    <property type="match status" value="1"/>
</dbReference>
<dbReference type="PANTHER" id="PTHR36451:SF1">
    <property type="entry name" value="OMEGA-HYDROXY-BETA-DIHYDROMENAQUINONE-9 SULFOTRANSFERASE STF3"/>
    <property type="match status" value="1"/>
</dbReference>
<keyword evidence="1" id="KW-0808">Transferase</keyword>
<dbReference type="PANTHER" id="PTHR36451">
    <property type="entry name" value="PAPS-DEPENDENT SULFOTRANSFERASE STF3"/>
    <property type="match status" value="1"/>
</dbReference>
<proteinExistence type="predicted"/>
<reference evidence="2" key="1">
    <citation type="submission" date="2015-11" db="EMBL/GenBank/DDBJ databases">
        <authorList>
            <person name="Varghese N."/>
        </authorList>
    </citation>
    <scope>NUCLEOTIDE SEQUENCE [LARGE SCALE GENOMIC DNA]</scope>
    <source>
        <strain evidence="2">DSM 45899</strain>
    </source>
</reference>
<sequence>MALHDELMDAARAATGLEHFGERSFEEGLEILTRALRTEARLNATGQATLRGLLVGLLSQRLQVEDWYRRHPEIDDEQIVAPLIGLGLPRTGSTALSFLLAEDPQARSLRMWEANAPCPPPSVGEGVEDRIDRGRTEVEFRTKTSPRRGRLVPASATGPTECQSLMALDFKAHYFQAFAHIPTYSKWLLESPDLATTYRYELRVLKLLQWGFPNQPWRLKCPSHLLFLDQLAEVFPDARFVMTHRDPAEVMVSVADLYAAVARSYSDDIDLPYLGALNVEHWSVGMERALAFRDKGGDDRFYDIDFRSMQRDPIGEVTGLYTWLGEPVTAAFGAGMRRWWEENAQQREANVHPDPATFGLDIDEIRPLFAAYTTRAAQWTTRETSTSGAEGHGHHGD</sequence>
<dbReference type="InterPro" id="IPR052736">
    <property type="entry name" value="Stf3_sulfotransferase"/>
</dbReference>
<evidence type="ECO:0000313" key="1">
    <source>
        <dbReference type="EMBL" id="CUU60690.1"/>
    </source>
</evidence>